<proteinExistence type="predicted"/>
<sequence length="119" mass="14196">MARRIEKEHREKLDYKRFETILWSSVQVEESKEANLESLGASKTKRMIFLDHTVDGESWEDYNMWYQSEDLFESGTNFTPRRQDGVGYFSPCARSFEIEVENGIAYRPFERLPEKETRN</sequence>
<dbReference type="Proteomes" id="UP001060085">
    <property type="component" value="Linkage Group LG04"/>
</dbReference>
<comment type="caution">
    <text evidence="1">The sequence shown here is derived from an EMBL/GenBank/DDBJ whole genome shotgun (WGS) entry which is preliminary data.</text>
</comment>
<organism evidence="1 2">
    <name type="scientific">Catharanthus roseus</name>
    <name type="common">Madagascar periwinkle</name>
    <name type="synonym">Vinca rosea</name>
    <dbReference type="NCBI Taxonomy" id="4058"/>
    <lineage>
        <taxon>Eukaryota</taxon>
        <taxon>Viridiplantae</taxon>
        <taxon>Streptophyta</taxon>
        <taxon>Embryophyta</taxon>
        <taxon>Tracheophyta</taxon>
        <taxon>Spermatophyta</taxon>
        <taxon>Magnoliopsida</taxon>
        <taxon>eudicotyledons</taxon>
        <taxon>Gunneridae</taxon>
        <taxon>Pentapetalae</taxon>
        <taxon>asterids</taxon>
        <taxon>lamiids</taxon>
        <taxon>Gentianales</taxon>
        <taxon>Apocynaceae</taxon>
        <taxon>Rauvolfioideae</taxon>
        <taxon>Vinceae</taxon>
        <taxon>Catharanthinae</taxon>
        <taxon>Catharanthus</taxon>
    </lineage>
</organism>
<protein>
    <submittedName>
        <fullName evidence="1">Uncharacterized protein</fullName>
    </submittedName>
</protein>
<accession>A0ACC0B8M0</accession>
<reference evidence="2" key="1">
    <citation type="journal article" date="2023" name="Nat. Plants">
        <title>Single-cell RNA sequencing provides a high-resolution roadmap for understanding the multicellular compartmentation of specialized metabolism.</title>
        <authorList>
            <person name="Sun S."/>
            <person name="Shen X."/>
            <person name="Li Y."/>
            <person name="Li Y."/>
            <person name="Wang S."/>
            <person name="Li R."/>
            <person name="Zhang H."/>
            <person name="Shen G."/>
            <person name="Guo B."/>
            <person name="Wei J."/>
            <person name="Xu J."/>
            <person name="St-Pierre B."/>
            <person name="Chen S."/>
            <person name="Sun C."/>
        </authorList>
    </citation>
    <scope>NUCLEOTIDE SEQUENCE [LARGE SCALE GENOMIC DNA]</scope>
</reference>
<name>A0ACC0B8M0_CATRO</name>
<keyword evidence="2" id="KW-1185">Reference proteome</keyword>
<evidence type="ECO:0000313" key="2">
    <source>
        <dbReference type="Proteomes" id="UP001060085"/>
    </source>
</evidence>
<gene>
    <name evidence="1" type="ORF">M9H77_18791</name>
</gene>
<evidence type="ECO:0000313" key="1">
    <source>
        <dbReference type="EMBL" id="KAI5668938.1"/>
    </source>
</evidence>
<dbReference type="EMBL" id="CM044704">
    <property type="protein sequence ID" value="KAI5668938.1"/>
    <property type="molecule type" value="Genomic_DNA"/>
</dbReference>